<evidence type="ECO:0000256" key="6">
    <source>
        <dbReference type="ARBA" id="ARBA00022826"/>
    </source>
</evidence>
<feature type="transmembrane region" description="Helical" evidence="14">
    <location>
        <begin position="70"/>
        <end position="89"/>
    </location>
</feature>
<comment type="caution">
    <text evidence="18">The sequence shown here is derived from an EMBL/GenBank/DDBJ whole genome shotgun (WGS) entry which is preliminary data.</text>
</comment>
<dbReference type="InterPro" id="IPR021789">
    <property type="entry name" value="KHA_dom"/>
</dbReference>
<feature type="compositionally biased region" description="Polar residues" evidence="15">
    <location>
        <begin position="805"/>
        <end position="814"/>
    </location>
</feature>
<dbReference type="FunFam" id="1.10.287.70:FF:000123">
    <property type="entry name" value="Potassium channel KAT3"/>
    <property type="match status" value="1"/>
</dbReference>
<evidence type="ECO:0000256" key="5">
    <source>
        <dbReference type="ARBA" id="ARBA00022692"/>
    </source>
</evidence>
<reference evidence="18 19" key="1">
    <citation type="submission" date="2019-09" db="EMBL/GenBank/DDBJ databases">
        <authorList>
            <person name="Ou C."/>
        </authorList>
    </citation>
    <scope>NUCLEOTIDE SEQUENCE [LARGE SCALE GENOMIC DNA]</scope>
    <source>
        <strain evidence="18">S2</strain>
        <tissue evidence="18">Leaf</tissue>
    </source>
</reference>
<gene>
    <name evidence="18" type="ORF">D8674_034152</name>
</gene>
<dbReference type="SUPFAM" id="SSF81324">
    <property type="entry name" value="Voltage-gated potassium channels"/>
    <property type="match status" value="1"/>
</dbReference>
<reference evidence="18 19" key="3">
    <citation type="submission" date="2019-11" db="EMBL/GenBank/DDBJ databases">
        <title>A de novo genome assembly of a pear dwarfing rootstock.</title>
        <authorList>
            <person name="Wang F."/>
            <person name="Wang J."/>
            <person name="Li S."/>
            <person name="Zhang Y."/>
            <person name="Fang M."/>
            <person name="Ma L."/>
            <person name="Zhao Y."/>
            <person name="Jiang S."/>
        </authorList>
    </citation>
    <scope>NUCLEOTIDE SEQUENCE [LARGE SCALE GENOMIC DNA]</scope>
    <source>
        <strain evidence="18">S2</strain>
        <tissue evidence="18">Leaf</tissue>
    </source>
</reference>
<feature type="region of interest" description="Disordered" evidence="15">
    <location>
        <begin position="726"/>
        <end position="771"/>
    </location>
</feature>
<comment type="similarity">
    <text evidence="2 14">Belongs to the potassium channel family. Plant (TC 1.A.1.4) subfamily.</text>
</comment>
<keyword evidence="6 14" id="KW-0631">Potassium channel</keyword>
<feature type="repeat" description="ANK" evidence="13">
    <location>
        <begin position="665"/>
        <end position="697"/>
    </location>
</feature>
<keyword evidence="7 14" id="KW-0851">Voltage-gated channel</keyword>
<organism evidence="18 19">
    <name type="scientific">Pyrus ussuriensis x Pyrus communis</name>
    <dbReference type="NCBI Taxonomy" id="2448454"/>
    <lineage>
        <taxon>Eukaryota</taxon>
        <taxon>Viridiplantae</taxon>
        <taxon>Streptophyta</taxon>
        <taxon>Embryophyta</taxon>
        <taxon>Tracheophyta</taxon>
        <taxon>Spermatophyta</taxon>
        <taxon>Magnoliopsida</taxon>
        <taxon>eudicotyledons</taxon>
        <taxon>Gunneridae</taxon>
        <taxon>Pentapetalae</taxon>
        <taxon>rosids</taxon>
        <taxon>fabids</taxon>
        <taxon>Rosales</taxon>
        <taxon>Rosaceae</taxon>
        <taxon>Amygdaloideae</taxon>
        <taxon>Maleae</taxon>
        <taxon>Pyrus</taxon>
    </lineage>
</organism>
<keyword evidence="13" id="KW-0040">ANK repeat</keyword>
<reference evidence="19" key="2">
    <citation type="submission" date="2019-10" db="EMBL/GenBank/DDBJ databases">
        <title>A de novo genome assembly of a pear dwarfing rootstock.</title>
        <authorList>
            <person name="Wang F."/>
            <person name="Wang J."/>
            <person name="Li S."/>
            <person name="Zhang Y."/>
            <person name="Fang M."/>
            <person name="Ma L."/>
            <person name="Zhao Y."/>
            <person name="Jiang S."/>
        </authorList>
    </citation>
    <scope>NUCLEOTIDE SEQUENCE [LARGE SCALE GENOMIC DNA]</scope>
</reference>
<dbReference type="Pfam" id="PF00520">
    <property type="entry name" value="Ion_trans"/>
    <property type="match status" value="1"/>
</dbReference>
<keyword evidence="5 14" id="KW-0812">Transmembrane</keyword>
<keyword evidence="3 14" id="KW-0813">Transport</keyword>
<evidence type="ECO:0000256" key="7">
    <source>
        <dbReference type="ARBA" id="ARBA00022882"/>
    </source>
</evidence>
<keyword evidence="8 14" id="KW-0630">Potassium</keyword>
<dbReference type="Pfam" id="PF12796">
    <property type="entry name" value="Ank_2"/>
    <property type="match status" value="2"/>
</dbReference>
<dbReference type="PROSITE" id="PS50297">
    <property type="entry name" value="ANK_REP_REGION"/>
    <property type="match status" value="3"/>
</dbReference>
<keyword evidence="12 14" id="KW-0407">Ion channel</keyword>
<feature type="compositionally biased region" description="Low complexity" evidence="15">
    <location>
        <begin position="1"/>
        <end position="14"/>
    </location>
</feature>
<dbReference type="Gene3D" id="2.60.120.10">
    <property type="entry name" value="Jelly Rolls"/>
    <property type="match status" value="1"/>
</dbReference>
<dbReference type="PROSITE" id="PS50088">
    <property type="entry name" value="ANK_REPEAT"/>
    <property type="match status" value="3"/>
</dbReference>
<dbReference type="InterPro" id="IPR018490">
    <property type="entry name" value="cNMP-bd_dom_sf"/>
</dbReference>
<dbReference type="PANTHER" id="PTHR45743">
    <property type="entry name" value="POTASSIUM CHANNEL AKT1"/>
    <property type="match status" value="1"/>
</dbReference>
<dbReference type="SMART" id="SM00100">
    <property type="entry name" value="cNMP"/>
    <property type="match status" value="1"/>
</dbReference>
<dbReference type="PANTHER" id="PTHR45743:SF42">
    <property type="entry name" value="POTASSIUM CHANNEL"/>
    <property type="match status" value="1"/>
</dbReference>
<proteinExistence type="inferred from homology"/>
<dbReference type="InterPro" id="IPR000595">
    <property type="entry name" value="cNMP-bd_dom"/>
</dbReference>
<comment type="subcellular location">
    <subcellularLocation>
        <location evidence="1 14">Membrane</location>
        <topology evidence="1 14">Multi-pass membrane protein</topology>
    </subcellularLocation>
</comment>
<dbReference type="Gene3D" id="1.25.40.20">
    <property type="entry name" value="Ankyrin repeat-containing domain"/>
    <property type="match status" value="1"/>
</dbReference>
<dbReference type="Pfam" id="PF11834">
    <property type="entry name" value="KHA"/>
    <property type="match status" value="1"/>
</dbReference>
<dbReference type="GO" id="GO:0005249">
    <property type="term" value="F:voltage-gated potassium channel activity"/>
    <property type="evidence" value="ECO:0007669"/>
    <property type="project" value="UniProtKB-UniRule"/>
</dbReference>
<evidence type="ECO:0000256" key="10">
    <source>
        <dbReference type="ARBA" id="ARBA00023065"/>
    </source>
</evidence>
<dbReference type="CDD" id="cd00038">
    <property type="entry name" value="CAP_ED"/>
    <property type="match status" value="1"/>
</dbReference>
<feature type="repeat" description="ANK" evidence="13">
    <location>
        <begin position="601"/>
        <end position="633"/>
    </location>
</feature>
<comment type="function">
    <text evidence="14">Potassium channel.</text>
</comment>
<keyword evidence="19" id="KW-1185">Reference proteome</keyword>
<evidence type="ECO:0000259" key="16">
    <source>
        <dbReference type="PROSITE" id="PS50042"/>
    </source>
</evidence>
<evidence type="ECO:0000256" key="4">
    <source>
        <dbReference type="ARBA" id="ARBA00022538"/>
    </source>
</evidence>
<keyword evidence="11 14" id="KW-0472">Membrane</keyword>
<comment type="caution">
    <text evidence="14">Lacks conserved residue(s) required for the propagation of feature annotation.</text>
</comment>
<evidence type="ECO:0000256" key="15">
    <source>
        <dbReference type="SAM" id="MobiDB-lite"/>
    </source>
</evidence>
<evidence type="ECO:0000313" key="19">
    <source>
        <dbReference type="Proteomes" id="UP000327157"/>
    </source>
</evidence>
<keyword evidence="4 14" id="KW-0633">Potassium transport</keyword>
<evidence type="ECO:0000256" key="1">
    <source>
        <dbReference type="ARBA" id="ARBA00004141"/>
    </source>
</evidence>
<evidence type="ECO:0000256" key="12">
    <source>
        <dbReference type="ARBA" id="ARBA00023303"/>
    </source>
</evidence>
<comment type="domain">
    <text evidence="14">The KHA domain (rich in hydrophobic and acidic residues) present in the C-terminal part is likely to be important for tetramerization.</text>
</comment>
<feature type="domain" description="Cyclic nucleotide-binding" evidence="16">
    <location>
        <begin position="390"/>
        <end position="509"/>
    </location>
</feature>
<dbReference type="OrthoDB" id="426293at2759"/>
<dbReference type="GO" id="GO:0034702">
    <property type="term" value="C:monoatomic ion channel complex"/>
    <property type="evidence" value="ECO:0007669"/>
    <property type="project" value="UniProtKB-KW"/>
</dbReference>
<evidence type="ECO:0000259" key="17">
    <source>
        <dbReference type="PROSITE" id="PS51490"/>
    </source>
</evidence>
<dbReference type="InterPro" id="IPR005821">
    <property type="entry name" value="Ion_trans_dom"/>
</dbReference>
<evidence type="ECO:0000256" key="8">
    <source>
        <dbReference type="ARBA" id="ARBA00022958"/>
    </source>
</evidence>
<dbReference type="SUPFAM" id="SSF51206">
    <property type="entry name" value="cAMP-binding domain-like"/>
    <property type="match status" value="1"/>
</dbReference>
<protein>
    <recommendedName>
        <fullName evidence="14">Potassium channel</fullName>
    </recommendedName>
</protein>
<evidence type="ECO:0000313" key="18">
    <source>
        <dbReference type="EMBL" id="KAB2629357.1"/>
    </source>
</evidence>
<dbReference type="InterPro" id="IPR003938">
    <property type="entry name" value="K_chnl_volt-dep_EAG/ELK/ERG"/>
</dbReference>
<evidence type="ECO:0000256" key="11">
    <source>
        <dbReference type="ARBA" id="ARBA00023136"/>
    </source>
</evidence>
<dbReference type="InterPro" id="IPR002110">
    <property type="entry name" value="Ankyrin_rpt"/>
</dbReference>
<comment type="subunit">
    <text evidence="14">The potassium channel is composed of a homo- or heterotetrameric complex of pore-forming subunits.</text>
</comment>
<dbReference type="PROSITE" id="PS51490">
    <property type="entry name" value="KHA"/>
    <property type="match status" value="1"/>
</dbReference>
<name>A0A5N5HR93_9ROSA</name>
<dbReference type="InterPro" id="IPR036770">
    <property type="entry name" value="Ankyrin_rpt-contain_sf"/>
</dbReference>
<accession>A0A5N5HR93</accession>
<feature type="region of interest" description="Disordered" evidence="15">
    <location>
        <begin position="1"/>
        <end position="28"/>
    </location>
</feature>
<dbReference type="PRINTS" id="PR01415">
    <property type="entry name" value="ANKYRIN"/>
</dbReference>
<evidence type="ECO:0000256" key="13">
    <source>
        <dbReference type="PROSITE-ProRule" id="PRU00023"/>
    </source>
</evidence>
<keyword evidence="10 14" id="KW-0406">Ion transport</keyword>
<dbReference type="EMBL" id="SMOL01000148">
    <property type="protein sequence ID" value="KAB2629357.1"/>
    <property type="molecule type" value="Genomic_DNA"/>
</dbReference>
<feature type="domain" description="KHA" evidence="17">
    <location>
        <begin position="821"/>
        <end position="889"/>
    </location>
</feature>
<dbReference type="PRINTS" id="PR01463">
    <property type="entry name" value="EAGCHANLFMLY"/>
</dbReference>
<dbReference type="SMART" id="SM00248">
    <property type="entry name" value="ANK"/>
    <property type="match status" value="6"/>
</dbReference>
<dbReference type="AlphaFoldDB" id="A0A5N5HR93"/>
<dbReference type="FunFam" id="2.60.120.10:FF:000074">
    <property type="entry name" value="Potassium channel KAT2"/>
    <property type="match status" value="1"/>
</dbReference>
<dbReference type="Gene3D" id="1.10.287.70">
    <property type="match status" value="1"/>
</dbReference>
<evidence type="ECO:0000256" key="2">
    <source>
        <dbReference type="ARBA" id="ARBA00007929"/>
    </source>
</evidence>
<comment type="domain">
    <text evidence="14">The segment S4 is probably the voltage-sensor and is characterized by a series of positively charged amino acids. The pore-forming region H5 is enclosed by the transmembrane segments S5 and S6 in the Shaker-type (1P/6TM) and contains the GYGD signature motif which seems to be involved in potassium selectivity.</text>
</comment>
<dbReference type="InterPro" id="IPR014710">
    <property type="entry name" value="RmlC-like_jellyroll"/>
</dbReference>
<feature type="region of interest" description="Disordered" evidence="15">
    <location>
        <begin position="790"/>
        <end position="814"/>
    </location>
</feature>
<dbReference type="SUPFAM" id="SSF48403">
    <property type="entry name" value="Ankyrin repeat"/>
    <property type="match status" value="1"/>
</dbReference>
<evidence type="ECO:0000256" key="3">
    <source>
        <dbReference type="ARBA" id="ARBA00022448"/>
    </source>
</evidence>
<evidence type="ECO:0000256" key="9">
    <source>
        <dbReference type="ARBA" id="ARBA00022989"/>
    </source>
</evidence>
<evidence type="ECO:0000256" key="14">
    <source>
        <dbReference type="RuleBase" id="RU369015"/>
    </source>
</evidence>
<feature type="transmembrane region" description="Helical" evidence="14">
    <location>
        <begin position="109"/>
        <end position="128"/>
    </location>
</feature>
<dbReference type="PROSITE" id="PS50042">
    <property type="entry name" value="CNMP_BINDING_3"/>
    <property type="match status" value="1"/>
</dbReference>
<dbReference type="Pfam" id="PF00027">
    <property type="entry name" value="cNMP_binding"/>
    <property type="match status" value="1"/>
</dbReference>
<dbReference type="InterPro" id="IPR045319">
    <property type="entry name" value="KAT/AKT"/>
</dbReference>
<dbReference type="Proteomes" id="UP000327157">
    <property type="component" value="Chromosome 8"/>
</dbReference>
<sequence length="889" mass="100810">MRKGSMAMSMSMCGQGCGGGKQEKAEEMSRDGSHASQFNLIDGILPSLGATAPNRPKHKFRRFIISPFNYYYKLWQSFLILLVFYTAWVCPFEFGFLDRAKGLIAIADNVVNALFAIDIVLTFFVAYLDKTTYLLIDNRKLIALRYAKTWLAFDIISTIPSELAQRVLPPPLETYGYFNILRLWRLRRVSAMISRLEKDRNYSYFWVRYCKLIFVTLLTVHCAGCFFYFLAVHYRNPRRTWFGLIEENFQQLTLWDRYVTSMYWSIITLTTTGYGDFHPVNSQEMIFDIFYMLFNLGLQAYLIGNMTNLIVHGTARTRQFRDTIQAATSFARRNQIPDHLHEQMLAHLCLKYRTNSEGLQQQEALDALPKAIRSSISHYLFYPLIDSVYLFQGVSRDLLFQLVSEMKAEYFPPKEVVILQNEAPTDMYIVVTGSVELIMHRNGATPVVHEVKTGDVVGEIGVLCYRPQMVTVRTKGLSQLLRLNRTAFLNLVQANVGDGTIIMNNFLKHLKEMKNPLAEGILRDIEHVLASGRMDLPLSLCFAAQRGDDMLLHQLLRRGSDPNEMDDNGRTAMHIAASNGNERCALLLLEYEADPNIQDSEGNVPLWEAISGKHESLIKLLLDNGAKINSGNVGNFACSAVEQNNLELLKYIVKYNGDVTQPKNNGTTALHTAVCEENVEMVKFLLEQGAEADKPDSYGWTPRALAEHQGHDKIMELFQQKLESKKPCKKQTVVPMPEDPILSRPGKFRSEPTLPPYARDGRPSNSDMTSENTFRMDKSFRNSLFGFMSTANTNTGEKDRDNVASKGSLTRSTSRNSYPVRVTLSCLEKGETAAKLVLLPDSLQQLLDLGAKKFQFSATKVLTKDRAEIEDIELVRDGDHLVLVGDSEK</sequence>
<feature type="transmembrane region" description="Helical" evidence="14">
    <location>
        <begin position="209"/>
        <end position="231"/>
    </location>
</feature>
<keyword evidence="9 14" id="KW-1133">Transmembrane helix</keyword>
<feature type="repeat" description="ANK" evidence="13">
    <location>
        <begin position="568"/>
        <end position="600"/>
    </location>
</feature>